<gene>
    <name evidence="2" type="ORF">N7472_010670</name>
</gene>
<dbReference type="Proteomes" id="UP001150879">
    <property type="component" value="Unassembled WGS sequence"/>
</dbReference>
<reference evidence="2" key="1">
    <citation type="submission" date="2022-11" db="EMBL/GenBank/DDBJ databases">
        <authorList>
            <person name="Petersen C."/>
        </authorList>
    </citation>
    <scope>NUCLEOTIDE SEQUENCE</scope>
    <source>
        <strain evidence="2">IBT 16849</strain>
    </source>
</reference>
<name>A0A9W9M1M3_9EURO</name>
<feature type="region of interest" description="Disordered" evidence="1">
    <location>
        <begin position="134"/>
        <end position="173"/>
    </location>
</feature>
<keyword evidence="3" id="KW-1185">Reference proteome</keyword>
<evidence type="ECO:0000256" key="1">
    <source>
        <dbReference type="SAM" id="MobiDB-lite"/>
    </source>
</evidence>
<protein>
    <submittedName>
        <fullName evidence="2">Uncharacterized protein</fullName>
    </submittedName>
</protein>
<feature type="compositionally biased region" description="Polar residues" evidence="1">
    <location>
        <begin position="157"/>
        <end position="173"/>
    </location>
</feature>
<organism evidence="2 3">
    <name type="scientific">Penicillium cf. griseofulvum</name>
    <dbReference type="NCBI Taxonomy" id="2972120"/>
    <lineage>
        <taxon>Eukaryota</taxon>
        <taxon>Fungi</taxon>
        <taxon>Dikarya</taxon>
        <taxon>Ascomycota</taxon>
        <taxon>Pezizomycotina</taxon>
        <taxon>Eurotiomycetes</taxon>
        <taxon>Eurotiomycetidae</taxon>
        <taxon>Eurotiales</taxon>
        <taxon>Aspergillaceae</taxon>
        <taxon>Penicillium</taxon>
    </lineage>
</organism>
<accession>A0A9W9M1M3</accession>
<dbReference type="AlphaFoldDB" id="A0A9W9M1M3"/>
<reference evidence="2" key="2">
    <citation type="journal article" date="2023" name="IMA Fungus">
        <title>Comparative genomic study of the Penicillium genus elucidates a diverse pangenome and 15 lateral gene transfer events.</title>
        <authorList>
            <person name="Petersen C."/>
            <person name="Sorensen T."/>
            <person name="Nielsen M.R."/>
            <person name="Sondergaard T.E."/>
            <person name="Sorensen J.L."/>
            <person name="Fitzpatrick D.A."/>
            <person name="Frisvad J.C."/>
            <person name="Nielsen K.L."/>
        </authorList>
    </citation>
    <scope>NUCLEOTIDE SEQUENCE</scope>
    <source>
        <strain evidence="2">IBT 16849</strain>
    </source>
</reference>
<evidence type="ECO:0000313" key="2">
    <source>
        <dbReference type="EMBL" id="KAJ5185830.1"/>
    </source>
</evidence>
<evidence type="ECO:0000313" key="3">
    <source>
        <dbReference type="Proteomes" id="UP001150879"/>
    </source>
</evidence>
<sequence>MASSVLDEHLDNFNLMEILKDEHDDLLPITPFVESEPEPAQTSEIGLTSQDATPFPEFVTPSDLGGVSNFESFYNEDGELENYISYGVSIINPLIQSPLTEKPDQPVDGRQVPDIFDGSVYREMHVGNLPDFGRLPRLSEQHASPARFDISPMVNEELSQPDGSSGQFMNQQS</sequence>
<dbReference type="EMBL" id="JAPQKP010000006">
    <property type="protein sequence ID" value="KAJ5185830.1"/>
    <property type="molecule type" value="Genomic_DNA"/>
</dbReference>
<proteinExistence type="predicted"/>
<comment type="caution">
    <text evidence="2">The sequence shown here is derived from an EMBL/GenBank/DDBJ whole genome shotgun (WGS) entry which is preliminary data.</text>
</comment>